<dbReference type="KEGG" id="ppj:RK21_00019"/>
<protein>
    <submittedName>
        <fullName evidence="1">Serine/threonine protein phosphatase</fullName>
    </submittedName>
</protein>
<dbReference type="PROSITE" id="PS50056">
    <property type="entry name" value="TYR_PHOSPHATASE_2"/>
    <property type="match status" value="1"/>
</dbReference>
<dbReference type="InterPro" id="IPR029021">
    <property type="entry name" value="Prot-tyrosine_phosphatase-like"/>
</dbReference>
<evidence type="ECO:0000313" key="2">
    <source>
        <dbReference type="Proteomes" id="UP000218102"/>
    </source>
</evidence>
<dbReference type="SMART" id="SM00195">
    <property type="entry name" value="DSPc"/>
    <property type="match status" value="1"/>
</dbReference>
<dbReference type="PANTHER" id="PTHR47216:SF4">
    <property type="entry name" value="OS01G0859400 PROTEIN"/>
    <property type="match status" value="1"/>
</dbReference>
<gene>
    <name evidence="1" type="ORF">CMV24_13070</name>
</gene>
<dbReference type="AlphaFoldDB" id="A0A0B5KBK5"/>
<name>A0A0B5KBK5_PSEDL</name>
<dbReference type="CDD" id="cd03386">
    <property type="entry name" value="PAP2_Aur1_like"/>
    <property type="match status" value="1"/>
</dbReference>
<comment type="caution">
    <text evidence="1">The sequence shown here is derived from an EMBL/GenBank/DDBJ whole genome shotgun (WGS) entry which is preliminary data.</text>
</comment>
<dbReference type="Gene3D" id="3.90.190.10">
    <property type="entry name" value="Protein tyrosine phosphatase superfamily"/>
    <property type="match status" value="1"/>
</dbReference>
<dbReference type="InterPro" id="IPR000387">
    <property type="entry name" value="Tyr_Pase_dom"/>
</dbReference>
<dbReference type="RefSeq" id="WP_041505616.1">
    <property type="nucleotide sequence ID" value="NZ_CP010359.1"/>
</dbReference>
<sequence>MSPSREPRLIRRGVFWLLLLGPLFFLSYGLANNHTAGRSDVGSLVFGWESRMPLWPWTIIPYWSIDLLYGLSFLLPRTRQEMDRHALALLTAQLISVSCFLLWPLRFTFERPELGGVFGWMFDVLMGFDKPFNQAPSLHIALLVIIWTMFARHVQRQPWRWLMHGWMALIGVSVLTTWQHHFVDVPTGALAGFVCVWLWPHQGQLPWQQVRLARDAKRWRLALFYTVGGLLCAVPAVALGGAWLWLTWPAVSLALVALNYGVLGAGGFQKGADGRLSNAASWLLAPYLIGAWVNSRLWTWRHPQADEVCDGVYLGRIPGCGAQFAAVVDLCAELPCIVGRPVADTCGSGLVSRKGREAAPDFQLRSRYCWVRFAALSRHKAAPTGSASAGQAAHGYACFPTLDLIAPESPLLHQAAVAIERLRSQGPVLVCCALGYSRSASAVAAWLVLTGRCSDARQAEALIRKARPGVVLHSAHRQALQQLGTQP</sequence>
<reference evidence="1 2" key="1">
    <citation type="submission" date="2017-09" db="EMBL/GenBank/DDBJ databases">
        <authorList>
            <person name="Ehlers B."/>
            <person name="Leendertz F.H."/>
        </authorList>
    </citation>
    <scope>NUCLEOTIDE SEQUENCE [LARGE SCALE GENOMIC DNA]</scope>
    <source>
        <strain evidence="1 2">DJ-1</strain>
    </source>
</reference>
<dbReference type="Proteomes" id="UP000218102">
    <property type="component" value="Unassembled WGS sequence"/>
</dbReference>
<dbReference type="InterPro" id="IPR020422">
    <property type="entry name" value="TYR_PHOSPHATASE_DUAL_dom"/>
</dbReference>
<evidence type="ECO:0000313" key="1">
    <source>
        <dbReference type="EMBL" id="PBJ95318.1"/>
    </source>
</evidence>
<organism evidence="1 2">
    <name type="scientific">Pseudomonas plecoglossicida</name>
    <dbReference type="NCBI Taxonomy" id="70775"/>
    <lineage>
        <taxon>Bacteria</taxon>
        <taxon>Pseudomonadati</taxon>
        <taxon>Pseudomonadota</taxon>
        <taxon>Gammaproteobacteria</taxon>
        <taxon>Pseudomonadales</taxon>
        <taxon>Pseudomonadaceae</taxon>
        <taxon>Pseudomonas</taxon>
    </lineage>
</organism>
<accession>A0A0B5KBK5</accession>
<dbReference type="EMBL" id="NTME01000010">
    <property type="protein sequence ID" value="PBJ95318.1"/>
    <property type="molecule type" value="Genomic_DNA"/>
</dbReference>
<dbReference type="SUPFAM" id="SSF52799">
    <property type="entry name" value="(Phosphotyrosine protein) phosphatases II"/>
    <property type="match status" value="1"/>
</dbReference>
<dbReference type="CDD" id="cd14527">
    <property type="entry name" value="DSP_bac"/>
    <property type="match status" value="1"/>
</dbReference>
<proteinExistence type="predicted"/>
<dbReference type="PANTHER" id="PTHR47216">
    <property type="match status" value="1"/>
</dbReference>